<sequence>MKRVWICLLALLAVLGCGDARVRKAKDAVKDGISKLSKEYEESKVLAHADRFIDAVKARDMDSLKRLCTQRGNADYKTVMGCYYNAFAIENDQGVDAARKYLADEMAKEDNSPAKSKCLKALNGYFQAKGSLRTKEVAALILIFGLEVQYPRRGGKIGGLIAEKLGLIDLSTSQPQPTSGSSSGPAPGP</sequence>
<dbReference type="AlphaFoldDB" id="A0A0F9HGL9"/>
<reference evidence="1" key="1">
    <citation type="journal article" date="2015" name="Nature">
        <title>Complex archaea that bridge the gap between prokaryotes and eukaryotes.</title>
        <authorList>
            <person name="Spang A."/>
            <person name="Saw J.H."/>
            <person name="Jorgensen S.L."/>
            <person name="Zaremba-Niedzwiedzka K."/>
            <person name="Martijn J."/>
            <person name="Lind A.E."/>
            <person name="van Eijk R."/>
            <person name="Schleper C."/>
            <person name="Guy L."/>
            <person name="Ettema T.J."/>
        </authorList>
    </citation>
    <scope>NUCLEOTIDE SEQUENCE</scope>
</reference>
<protein>
    <submittedName>
        <fullName evidence="1">Uncharacterized protein</fullName>
    </submittedName>
</protein>
<dbReference type="PROSITE" id="PS51257">
    <property type="entry name" value="PROKAR_LIPOPROTEIN"/>
    <property type="match status" value="1"/>
</dbReference>
<dbReference type="EMBL" id="LAZR01015178">
    <property type="protein sequence ID" value="KKM14302.1"/>
    <property type="molecule type" value="Genomic_DNA"/>
</dbReference>
<organism evidence="1">
    <name type="scientific">marine sediment metagenome</name>
    <dbReference type="NCBI Taxonomy" id="412755"/>
    <lineage>
        <taxon>unclassified sequences</taxon>
        <taxon>metagenomes</taxon>
        <taxon>ecological metagenomes</taxon>
    </lineage>
</organism>
<accession>A0A0F9HGL9</accession>
<gene>
    <name evidence="1" type="ORF">LCGC14_1707500</name>
</gene>
<evidence type="ECO:0000313" key="1">
    <source>
        <dbReference type="EMBL" id="KKM14302.1"/>
    </source>
</evidence>
<name>A0A0F9HGL9_9ZZZZ</name>
<proteinExistence type="predicted"/>
<comment type="caution">
    <text evidence="1">The sequence shown here is derived from an EMBL/GenBank/DDBJ whole genome shotgun (WGS) entry which is preliminary data.</text>
</comment>